<dbReference type="PANTHER" id="PTHR12975:SF6">
    <property type="entry name" value="TRAFFICKING PROTEIN PARTICLE COMPLEX SUBUNIT 8"/>
    <property type="match status" value="1"/>
</dbReference>
<proteinExistence type="predicted"/>
<keyword evidence="3" id="KW-1185">Reference proteome</keyword>
<dbReference type="InterPro" id="IPR024420">
    <property type="entry name" value="TRAPP_III_complex_Trs85"/>
</dbReference>
<feature type="domain" description="TPPC8 first Ig-like" evidence="1">
    <location>
        <begin position="692"/>
        <end position="827"/>
    </location>
</feature>
<dbReference type="PANTHER" id="PTHR12975">
    <property type="entry name" value="TRANSPORT PROTEIN TRAPP"/>
    <property type="match status" value="1"/>
</dbReference>
<organism evidence="2 3">
    <name type="scientific">Pleurotus ostreatus</name>
    <name type="common">Oyster mushroom</name>
    <name type="synonym">White-rot fungus</name>
    <dbReference type="NCBI Taxonomy" id="5322"/>
    <lineage>
        <taxon>Eukaryota</taxon>
        <taxon>Fungi</taxon>
        <taxon>Dikarya</taxon>
        <taxon>Basidiomycota</taxon>
        <taxon>Agaricomycotina</taxon>
        <taxon>Agaricomycetes</taxon>
        <taxon>Agaricomycetidae</taxon>
        <taxon>Agaricales</taxon>
        <taxon>Pleurotineae</taxon>
        <taxon>Pleurotaceae</taxon>
        <taxon>Pleurotus</taxon>
    </lineage>
</organism>
<dbReference type="RefSeq" id="XP_036634566.1">
    <property type="nucleotide sequence ID" value="XM_036773093.1"/>
</dbReference>
<dbReference type="GeneID" id="59373318"/>
<evidence type="ECO:0000259" key="1">
    <source>
        <dbReference type="Pfam" id="PF24545"/>
    </source>
</evidence>
<accession>A0A8H7A217</accession>
<dbReference type="EMBL" id="JACETU010000002">
    <property type="protein sequence ID" value="KAF7436667.1"/>
    <property type="molecule type" value="Genomic_DNA"/>
</dbReference>
<dbReference type="GO" id="GO:1990072">
    <property type="term" value="C:TRAPPIII protein complex"/>
    <property type="evidence" value="ECO:0007669"/>
    <property type="project" value="TreeGrafter"/>
</dbReference>
<protein>
    <recommendedName>
        <fullName evidence="1">TPPC8 first Ig-like domain-containing protein</fullName>
    </recommendedName>
</protein>
<sequence>MAPVLPSSLSPHVCVLSSPDLDETLASSSLPPLPQILQSFSPLPNGSYPPDSSIAFQPTETTSSIVTTRTTSLTKVPHASFALRFSDLADIEAACKEDEAERAVRTIDWISARISKQCSKWVEDAEALSDASNARTPWWDDVKRCAEGDHVPNRMEGWNHPVSVILAASTNAPNPLQAITNLHARHLEFPPWVDTNIIRYTLIVHPQNSSLTDEEAAALFNAVKKQYGLEVYLLSLELPKPPPPAVPVPALLPRLPPPHLPSSPNSTSRSAPFAYHGGPNTLRLGEKDISQTAKFMKDFVVASLVPFMEKCVQDWNESVRSPKFTFHLTGDSHRDYSHLRDGCLDLPPLHPRPPITLPLPSLHSPADLTRTTARLTARWAPRDFKLAVNVWESLRKEGKGGSDVLPLLLSPSPAIQLHASHALSVLCPLDAEPPVHAQVRALAYAVRWETGIGSPDFFDNILEGERWLIWAAGLSEEPHSALLLAHAAFLSYRKQAKRRAALWYVYAANRLEKCGIKPLTMYFLRRAHDMYASPLPKSLSPAFWESEGKDPANRERPVSIMAGIEHPLGRLMYTTGEIHAAVKYFLGLLSGTRSLRIAPAAPPPGPTEEPKAPSIDKVFLDDFRVAFAHYKTVSGDNLELDDLLPPFKLVRPRETKLRLPRDSSAEEDSVWEKREQDWTAFQREQGTKSVLAKNQKVTVNETFWVDVVIENPLDAEISLSNLSITAQDSANQDSSNHIEAEVVTEIILAPLENQTIPIALKSSQPTSVTITHVTYDFLGLLPVIEPLAYRGRRLHDTQAQRITPTYAPDVQLKVNVAEASHKLFINFVDDSRLVLSQGERKTMSLWFSNTGSTPVDEIWVVASPDDELIFEGVETGVEEDADGCLRSLNSITSQQPRRIRLPNHPSLQPGDSASISVLLHADGVGEQELCLLFVYRNESDGVFHPVRVTRSYAVTPSFEVSAAAEPSQTLDHLYRLNLELHNSTSSTSFAITQILAISPTWECAASWDEEMGSVPPLQSANLTLQAKPWANSTGVQDTYEFVSQRLAEVLLGRTLSPSTPPPIDLLCSHVNEKALLSVKDDAATMHFIHSGRRKAISRSIASSFPHILSQSHSSIFPLYDPAAVDFLVFWRIDSQDRSGHIYVPGATLGAGHASLKEIIETAESAKATRSMYAETRREKQELLDSIRQSSWNAEMDPLVVTLPENVVIEHDFSSSSYSAPVTFTIRNYSLSRASRYVLKLVSDSSKFETRMPPPYYGRMTFRGTLQPTEQRSVQARVCISRPGTYSLGGWHLETEVLELENSDTPPRVRHQYLQECPATYGPCITVSDTS</sequence>
<evidence type="ECO:0000313" key="3">
    <source>
        <dbReference type="Proteomes" id="UP000623687"/>
    </source>
</evidence>
<dbReference type="Pfam" id="PF24545">
    <property type="entry name" value="Ig_TPPC8_1st"/>
    <property type="match status" value="1"/>
</dbReference>
<gene>
    <name evidence="2" type="ORF">PC9H_003500</name>
</gene>
<dbReference type="OrthoDB" id="203724at2759"/>
<name>A0A8H7A217_PLEOS</name>
<comment type="caution">
    <text evidence="2">The sequence shown here is derived from an EMBL/GenBank/DDBJ whole genome shotgun (WGS) entry which is preliminary data.</text>
</comment>
<dbReference type="VEuPathDB" id="FungiDB:PC9H_003500"/>
<reference evidence="2" key="1">
    <citation type="submission" date="2019-07" db="EMBL/GenBank/DDBJ databases">
        <authorList>
            <person name="Palmer J.M."/>
        </authorList>
    </citation>
    <scope>NUCLEOTIDE SEQUENCE</scope>
    <source>
        <strain evidence="2">PC9</strain>
    </source>
</reference>
<evidence type="ECO:0000313" key="2">
    <source>
        <dbReference type="EMBL" id="KAF7436667.1"/>
    </source>
</evidence>
<dbReference type="Pfam" id="PF12739">
    <property type="entry name" value="TRAPPC-Trs85"/>
    <property type="match status" value="1"/>
</dbReference>
<dbReference type="InterPro" id="IPR058541">
    <property type="entry name" value="Ig_TPPC8_1st"/>
</dbReference>
<dbReference type="Proteomes" id="UP000623687">
    <property type="component" value="Unassembled WGS sequence"/>
</dbReference>